<dbReference type="CDD" id="cd03467">
    <property type="entry name" value="Rieske"/>
    <property type="match status" value="1"/>
</dbReference>
<evidence type="ECO:0000259" key="11">
    <source>
        <dbReference type="PROSITE" id="PS51296"/>
    </source>
</evidence>
<dbReference type="Gene3D" id="2.102.10.10">
    <property type="entry name" value="Rieske [2Fe-2S] iron-sulphur domain"/>
    <property type="match status" value="1"/>
</dbReference>
<evidence type="ECO:0000256" key="8">
    <source>
        <dbReference type="ARBA" id="ARBA00029586"/>
    </source>
</evidence>
<evidence type="ECO:0000256" key="6">
    <source>
        <dbReference type="ARBA" id="ARBA00023014"/>
    </source>
</evidence>
<dbReference type="InterPro" id="IPR005805">
    <property type="entry name" value="Rieske_Fe-S_prot_C"/>
</dbReference>
<dbReference type="PROSITE" id="PS51257">
    <property type="entry name" value="PROKAR_LIPOPROTEIN"/>
    <property type="match status" value="1"/>
</dbReference>
<evidence type="ECO:0000256" key="1">
    <source>
        <dbReference type="ARBA" id="ARBA00002494"/>
    </source>
</evidence>
<dbReference type="InterPro" id="IPR017941">
    <property type="entry name" value="Rieske_2Fe-2S"/>
</dbReference>
<evidence type="ECO:0000313" key="13">
    <source>
        <dbReference type="Proteomes" id="UP000756387"/>
    </source>
</evidence>
<evidence type="ECO:0000256" key="3">
    <source>
        <dbReference type="ARBA" id="ARBA00022714"/>
    </source>
</evidence>
<comment type="caution">
    <text evidence="12">The sequence shown here is derived from an EMBL/GenBank/DDBJ whole genome shotgun (WGS) entry which is preliminary data.</text>
</comment>
<evidence type="ECO:0000256" key="7">
    <source>
        <dbReference type="ARBA" id="ARBA00023157"/>
    </source>
</evidence>
<evidence type="ECO:0000256" key="10">
    <source>
        <dbReference type="SAM" id="SignalP"/>
    </source>
</evidence>
<keyword evidence="10" id="KW-0732">Signal</keyword>
<reference evidence="12 13" key="1">
    <citation type="submission" date="2020-10" db="EMBL/GenBank/DDBJ databases">
        <title>Nocardioides sp. isolated from sludge.</title>
        <authorList>
            <person name="Zhang X."/>
        </authorList>
    </citation>
    <scope>NUCLEOTIDE SEQUENCE [LARGE SCALE GENOMIC DNA]</scope>
    <source>
        <strain evidence="12 13">Y6</strain>
    </source>
</reference>
<keyword evidence="3" id="KW-0001">2Fe-2S</keyword>
<proteinExistence type="predicted"/>
<evidence type="ECO:0000256" key="9">
    <source>
        <dbReference type="ARBA" id="ARBA00034078"/>
    </source>
</evidence>
<dbReference type="SUPFAM" id="SSF50022">
    <property type="entry name" value="ISP domain"/>
    <property type="match status" value="1"/>
</dbReference>
<keyword evidence="6" id="KW-0411">Iron-sulfur</keyword>
<keyword evidence="5" id="KW-0408">Iron</keyword>
<evidence type="ECO:0000256" key="5">
    <source>
        <dbReference type="ARBA" id="ARBA00023004"/>
    </source>
</evidence>
<accession>A0ABR9RT73</accession>
<dbReference type="EMBL" id="JADCSA010000005">
    <property type="protein sequence ID" value="MBE7324362.1"/>
    <property type="molecule type" value="Genomic_DNA"/>
</dbReference>
<keyword evidence="7" id="KW-1015">Disulfide bond</keyword>
<evidence type="ECO:0000256" key="2">
    <source>
        <dbReference type="ARBA" id="ARBA00015816"/>
    </source>
</evidence>
<dbReference type="Pfam" id="PF00355">
    <property type="entry name" value="Rieske"/>
    <property type="match status" value="1"/>
</dbReference>
<dbReference type="Proteomes" id="UP000756387">
    <property type="component" value="Unassembled WGS sequence"/>
</dbReference>
<sequence>MSLPITRCGVLASGSGLAAVPLLAACGEESGEVDVPPPPASGTALVATSDVPVQGCAVLAEEKIVVTQPAEGEFKAFSAACTHQGCLVSSSKDGVIPCTCHGSEFSLADGAVLKGPAEAALTEVPVEVRDGVVTATER</sequence>
<protein>
    <recommendedName>
        <fullName evidence="2">Cytochrome bc1 complex Rieske iron-sulfur subunit</fullName>
    </recommendedName>
    <alternativeName>
        <fullName evidence="8">Cytochrome bc1 reductase complex subunit QcrA</fullName>
    </alternativeName>
</protein>
<dbReference type="PRINTS" id="PR00162">
    <property type="entry name" value="RIESKE"/>
</dbReference>
<dbReference type="PANTHER" id="PTHR10134">
    <property type="entry name" value="CYTOCHROME B-C1 COMPLEX SUBUNIT RIESKE, MITOCHONDRIAL"/>
    <property type="match status" value="1"/>
</dbReference>
<dbReference type="InterPro" id="IPR036922">
    <property type="entry name" value="Rieske_2Fe-2S_sf"/>
</dbReference>
<dbReference type="InterPro" id="IPR014349">
    <property type="entry name" value="Rieske_Fe-S_prot"/>
</dbReference>
<evidence type="ECO:0000256" key="4">
    <source>
        <dbReference type="ARBA" id="ARBA00022723"/>
    </source>
</evidence>
<feature type="chain" id="PRO_5047485470" description="Cytochrome bc1 complex Rieske iron-sulfur subunit" evidence="10">
    <location>
        <begin position="19"/>
        <end position="138"/>
    </location>
</feature>
<dbReference type="RefSeq" id="WP_193637687.1">
    <property type="nucleotide sequence ID" value="NZ_JADCSA010000005.1"/>
</dbReference>
<evidence type="ECO:0000313" key="12">
    <source>
        <dbReference type="EMBL" id="MBE7324362.1"/>
    </source>
</evidence>
<gene>
    <name evidence="12" type="ORF">IEQ44_06825</name>
</gene>
<feature type="signal peptide" evidence="10">
    <location>
        <begin position="1"/>
        <end position="18"/>
    </location>
</feature>
<comment type="function">
    <text evidence="1">Iron-sulfur subunit of the cytochrome bc1 complex, an essential component of the respiratory electron transport chain required for ATP synthesis. The bc1 complex catalyzes the oxidation of menaquinol and the reduction of cytochrome c in the respiratory chain. The bc1 complex operates through a Q-cycle mechanism that couples electron transfer to generation of the proton gradient that drives ATP synthesis.</text>
</comment>
<name>A0ABR9RT73_9ACTN</name>
<organism evidence="12 13">
    <name type="scientific">Nocardioides malaquae</name>
    <dbReference type="NCBI Taxonomy" id="2773426"/>
    <lineage>
        <taxon>Bacteria</taxon>
        <taxon>Bacillati</taxon>
        <taxon>Actinomycetota</taxon>
        <taxon>Actinomycetes</taxon>
        <taxon>Propionibacteriales</taxon>
        <taxon>Nocardioidaceae</taxon>
        <taxon>Nocardioides</taxon>
    </lineage>
</organism>
<feature type="domain" description="Rieske" evidence="11">
    <location>
        <begin position="43"/>
        <end position="135"/>
    </location>
</feature>
<keyword evidence="13" id="KW-1185">Reference proteome</keyword>
<comment type="cofactor">
    <cofactor evidence="9">
        <name>[2Fe-2S] cluster</name>
        <dbReference type="ChEBI" id="CHEBI:190135"/>
    </cofactor>
</comment>
<dbReference type="PROSITE" id="PS51296">
    <property type="entry name" value="RIESKE"/>
    <property type="match status" value="1"/>
</dbReference>
<keyword evidence="4" id="KW-0479">Metal-binding</keyword>